<feature type="compositionally biased region" description="Low complexity" evidence="5">
    <location>
        <begin position="1572"/>
        <end position="1583"/>
    </location>
</feature>
<feature type="compositionally biased region" description="Basic and acidic residues" evidence="5">
    <location>
        <begin position="618"/>
        <end position="638"/>
    </location>
</feature>
<keyword evidence="4 6" id="KW-0472">Membrane</keyword>
<evidence type="ECO:0000256" key="4">
    <source>
        <dbReference type="ARBA" id="ARBA00023136"/>
    </source>
</evidence>
<proteinExistence type="predicted"/>
<comment type="subcellular location">
    <subcellularLocation>
        <location evidence="1">Cell membrane</location>
        <topology evidence="1">Multi-pass membrane protein</topology>
    </subcellularLocation>
</comment>
<dbReference type="Gene3D" id="1.20.58.340">
    <property type="entry name" value="Magnesium transport protein CorA, transmembrane region"/>
    <property type="match status" value="1"/>
</dbReference>
<keyword evidence="3 6" id="KW-1133">Transmembrane helix</keyword>
<feature type="compositionally biased region" description="Basic and acidic residues" evidence="5">
    <location>
        <begin position="498"/>
        <end position="511"/>
    </location>
</feature>
<evidence type="ECO:0000256" key="2">
    <source>
        <dbReference type="ARBA" id="ARBA00022692"/>
    </source>
</evidence>
<evidence type="ECO:0000256" key="1">
    <source>
        <dbReference type="ARBA" id="ARBA00004651"/>
    </source>
</evidence>
<feature type="transmembrane region" description="Helical" evidence="6">
    <location>
        <begin position="1480"/>
        <end position="1501"/>
    </location>
</feature>
<dbReference type="GO" id="GO:0005886">
    <property type="term" value="C:plasma membrane"/>
    <property type="evidence" value="ECO:0007669"/>
    <property type="project" value="UniProtKB-SubCell"/>
</dbReference>
<feature type="compositionally biased region" description="Acidic residues" evidence="5">
    <location>
        <begin position="486"/>
        <end position="497"/>
    </location>
</feature>
<feature type="compositionally biased region" description="Basic residues" evidence="5">
    <location>
        <begin position="1586"/>
        <end position="1595"/>
    </location>
</feature>
<feature type="compositionally biased region" description="Basic and acidic residues" evidence="5">
    <location>
        <begin position="984"/>
        <end position="1007"/>
    </location>
</feature>
<reference evidence="7 8" key="1">
    <citation type="journal article" date="2018" name="Sci. Rep.">
        <title>Comparative genomics provides insights into the lifestyle and reveals functional heterogeneity of dark septate endophytic fungi.</title>
        <authorList>
            <person name="Knapp D.G."/>
            <person name="Nemeth J.B."/>
            <person name="Barry K."/>
            <person name="Hainaut M."/>
            <person name="Henrissat B."/>
            <person name="Johnson J."/>
            <person name="Kuo A."/>
            <person name="Lim J.H.P."/>
            <person name="Lipzen A."/>
            <person name="Nolan M."/>
            <person name="Ohm R.A."/>
            <person name="Tamas L."/>
            <person name="Grigoriev I.V."/>
            <person name="Spatafora J.W."/>
            <person name="Nagy L.G."/>
            <person name="Kovacs G.M."/>
        </authorList>
    </citation>
    <scope>NUCLEOTIDE SEQUENCE [LARGE SCALE GENOMIC DNA]</scope>
    <source>
        <strain evidence="7 8">DSE2036</strain>
    </source>
</reference>
<dbReference type="GO" id="GO:0000287">
    <property type="term" value="F:magnesium ion binding"/>
    <property type="evidence" value="ECO:0007669"/>
    <property type="project" value="TreeGrafter"/>
</dbReference>
<feature type="region of interest" description="Disordered" evidence="5">
    <location>
        <begin position="481"/>
        <end position="638"/>
    </location>
</feature>
<dbReference type="InterPro" id="IPR002523">
    <property type="entry name" value="MgTranspt_CorA/ZnTranspt_ZntB"/>
</dbReference>
<organism evidence="7 8">
    <name type="scientific">Periconia macrospinosa</name>
    <dbReference type="NCBI Taxonomy" id="97972"/>
    <lineage>
        <taxon>Eukaryota</taxon>
        <taxon>Fungi</taxon>
        <taxon>Dikarya</taxon>
        <taxon>Ascomycota</taxon>
        <taxon>Pezizomycotina</taxon>
        <taxon>Dothideomycetes</taxon>
        <taxon>Pleosporomycetidae</taxon>
        <taxon>Pleosporales</taxon>
        <taxon>Massarineae</taxon>
        <taxon>Periconiaceae</taxon>
        <taxon>Periconia</taxon>
    </lineage>
</organism>
<dbReference type="PANTHER" id="PTHR46494:SF1">
    <property type="entry name" value="CORA FAMILY METAL ION TRANSPORTER (EUROFUNG)"/>
    <property type="match status" value="1"/>
</dbReference>
<evidence type="ECO:0000313" key="8">
    <source>
        <dbReference type="Proteomes" id="UP000244855"/>
    </source>
</evidence>
<evidence type="ECO:0000256" key="3">
    <source>
        <dbReference type="ARBA" id="ARBA00022989"/>
    </source>
</evidence>
<dbReference type="GO" id="GO:0050897">
    <property type="term" value="F:cobalt ion binding"/>
    <property type="evidence" value="ECO:0007669"/>
    <property type="project" value="TreeGrafter"/>
</dbReference>
<feature type="compositionally biased region" description="Basic and acidic residues" evidence="5">
    <location>
        <begin position="1538"/>
        <end position="1553"/>
    </location>
</feature>
<feature type="compositionally biased region" description="Basic and acidic residues" evidence="5">
    <location>
        <begin position="404"/>
        <end position="429"/>
    </location>
</feature>
<dbReference type="PANTHER" id="PTHR46494">
    <property type="entry name" value="CORA FAMILY METAL ION TRANSPORTER (EUROFUNG)"/>
    <property type="match status" value="1"/>
</dbReference>
<feature type="compositionally biased region" description="Polar residues" evidence="5">
    <location>
        <begin position="794"/>
        <end position="806"/>
    </location>
</feature>
<dbReference type="GO" id="GO:0015087">
    <property type="term" value="F:cobalt ion transmembrane transporter activity"/>
    <property type="evidence" value="ECO:0007669"/>
    <property type="project" value="TreeGrafter"/>
</dbReference>
<sequence length="1595" mass="180437">MAHSSSDYSDNESEDSYESEIKYDNKFIFKIDINNAASHQTIHTAKRTTTSNFGGRLTYEQKNLDIIASTLYRDDAEQNLRIITKSKRETGDEKSSTVHERWVHLQTDSIRFEDFERLVINIVLQHRDELVPVVMYLLRKVQDDYETSSAYGSYIEPGTTLRCDGMDRSNRDTPDLSAIFVSLPYLDVGKWRPPNAPKDGSLHLPRGLFQSSYPQEAATDRDGDQLFRNFKGVSPDEYLRIPQLWTLILDSKIIITCGPSHLFSVFEDNIDFVDEESLLSQGPSLVKVTDFQKRVTYLPIERCETFLKLRQSIINAFIGELIMEPDELVIHLGDAEDELKANEWPSILKTQRSAFVYLRLSLKRAQASEESSDDSLDDSNKIEYGALSSDDDDDVGNDMAVIVHPDRRTRDSYNSDHGHTLSKKAETSMRKLSSQGYVVNKTISLETTNNSELERKPKIFQRPSEADLKITAFENTQKSLSSLWEVSEDEDDADDEREAPREESREDRDNDSPVVTVISDSNDDLSDVPASDNQADVDDLDIDGTVDSEVQNEGRSSSELPRATRAETFRPTVESDTEEPPVSSDRYAYLPAENASSPPADINETMDNEKPPSVQSKDGNRESGDHEDTKNTVDSEANDLRQVIKEELASALKKNKDDEQARLEDEMRKRLALFGFQENQIQAMINPEKQHTMPPPPPGMTPNNPMRFTQPFHQPTYAKVHKKYLSVETLMYYDIPWQYDRINPDYIILLQEMDRKETDVLFEHTRRLRALSNSKLHEEESADKRRHYAGLRGSQRSLSKQKSSGTHYEEVALPAKKSSGPIPDRSMPQLYPEPSHRAATVVESISGPSLPPDEKDVKVNLKIPPFLAWPTTIPSESDEITVGAKGAASAPHRNDEELLTQLTLGAITKYMIKLKTDSSEIPVSTHHPFMDTYRSGRAFVNVPELSFISLTGGVTAVASTPKDVPHTALLDIKDEHAFFRKLLRRDTTSDQQPKTREVAAGSDEGKENASASTPRRRAIQWQLAALLSERDSFMSTTQRLIDQFVPNHYPHPLLRKCWGSLDAINEAIMDLCIENESHRKHEISNKSSLIYVIKDIPSPDYLEKNELEELNITIGACFHCSRGGQYADIDDAYTHLHKFHDKKTGMVTAAHRRRLNHWIVSTGGVEMEKKNAEMLKLIQALHHRASRLLIKSIEIRNSVANENDEKDPKYLLPSALVKAAMKVFQFIYTGLYTVRYISDEKKEASAWLSAIEVQDNFALADHYGVAADRQLSKAQDELLLMAHTGSPDGAKIIDYRPSPPEATVQMILLFLCMRKIHNDRSIEELYRNHLSTLRYNAIKNPSKRIFRTLFLLEEELSLLTTLHTTQLATLKTLTHLINPSTYRITTHARIQSFTDLEEPTLAAYTTLHRTVSKSLTTLATQLNKTAQVLRYNLEIAEEGQSKAILVFTIVTIIFLPLSFVAGLFGMNTTDIRDIELDQRIFWAVALPTTAVIGGVSLLVAYGDVGERVERLGKWVKGRGGGRGTTTTMRTGRRRVVEGYNDGRGKERRRARDVEDGEESDEVEMPKRRVTRPPRATVVRVTPVGRQGKRKGGAVR</sequence>
<dbReference type="InterPro" id="IPR045863">
    <property type="entry name" value="CorA_TM1_TM2"/>
</dbReference>
<feature type="region of interest" description="Disordered" evidence="5">
    <location>
        <begin position="984"/>
        <end position="1014"/>
    </location>
</feature>
<dbReference type="Pfam" id="PF01544">
    <property type="entry name" value="CorA"/>
    <property type="match status" value="1"/>
</dbReference>
<evidence type="ECO:0000256" key="5">
    <source>
        <dbReference type="SAM" id="MobiDB-lite"/>
    </source>
</evidence>
<feature type="compositionally biased region" description="Acidic residues" evidence="5">
    <location>
        <begin position="535"/>
        <end position="546"/>
    </location>
</feature>
<gene>
    <name evidence="7" type="ORF">DM02DRAFT_675778</name>
</gene>
<evidence type="ECO:0000256" key="6">
    <source>
        <dbReference type="SAM" id="Phobius"/>
    </source>
</evidence>
<name>A0A2V1DBW3_9PLEO</name>
<dbReference type="STRING" id="97972.A0A2V1DBW3"/>
<keyword evidence="2 6" id="KW-0812">Transmembrane</keyword>
<evidence type="ECO:0000313" key="7">
    <source>
        <dbReference type="EMBL" id="PVH95033.1"/>
    </source>
</evidence>
<dbReference type="SUPFAM" id="SSF144083">
    <property type="entry name" value="Magnesium transport protein CorA, transmembrane region"/>
    <property type="match status" value="1"/>
</dbReference>
<feature type="region of interest" description="Disordered" evidence="5">
    <location>
        <begin position="1538"/>
        <end position="1595"/>
    </location>
</feature>
<feature type="region of interest" description="Disordered" evidence="5">
    <location>
        <begin position="368"/>
        <end position="433"/>
    </location>
</feature>
<dbReference type="EMBL" id="KZ805511">
    <property type="protein sequence ID" value="PVH95033.1"/>
    <property type="molecule type" value="Genomic_DNA"/>
</dbReference>
<dbReference type="GO" id="GO:0015095">
    <property type="term" value="F:magnesium ion transmembrane transporter activity"/>
    <property type="evidence" value="ECO:0007669"/>
    <property type="project" value="TreeGrafter"/>
</dbReference>
<protein>
    <recommendedName>
        <fullName evidence="9">Cora-domain-containing protein</fullName>
    </recommendedName>
</protein>
<feature type="compositionally biased region" description="Polar residues" evidence="5">
    <location>
        <begin position="548"/>
        <end position="559"/>
    </location>
</feature>
<dbReference type="OrthoDB" id="5430750at2759"/>
<keyword evidence="8" id="KW-1185">Reference proteome</keyword>
<feature type="region of interest" description="Disordered" evidence="5">
    <location>
        <begin position="775"/>
        <end position="838"/>
    </location>
</feature>
<evidence type="ECO:0008006" key="9">
    <source>
        <dbReference type="Google" id="ProtNLM"/>
    </source>
</evidence>
<dbReference type="Proteomes" id="UP000244855">
    <property type="component" value="Unassembled WGS sequence"/>
</dbReference>
<feature type="transmembrane region" description="Helical" evidence="6">
    <location>
        <begin position="1443"/>
        <end position="1468"/>
    </location>
</feature>
<accession>A0A2V1DBW3</accession>